<dbReference type="InterPro" id="IPR001036">
    <property type="entry name" value="Acrflvin-R"/>
</dbReference>
<keyword evidence="6" id="KW-0175">Coiled coil</keyword>
<evidence type="ECO:0000256" key="7">
    <source>
        <dbReference type="SAM" id="Phobius"/>
    </source>
</evidence>
<feature type="transmembrane region" description="Helical" evidence="7">
    <location>
        <begin position="446"/>
        <end position="465"/>
    </location>
</feature>
<feature type="coiled-coil region" evidence="6">
    <location>
        <begin position="174"/>
        <end position="216"/>
    </location>
</feature>
<keyword evidence="5 7" id="KW-0472">Membrane</keyword>
<dbReference type="Pfam" id="PF02355">
    <property type="entry name" value="SecD_SecF_C"/>
    <property type="match status" value="1"/>
</dbReference>
<dbReference type="PANTHER" id="PTHR33406">
    <property type="entry name" value="MEMBRANE PROTEIN MJ1562-RELATED"/>
    <property type="match status" value="1"/>
</dbReference>
<dbReference type="RefSeq" id="WP_350402630.1">
    <property type="nucleotide sequence ID" value="NZ_JBELOE010000265.1"/>
</dbReference>
<dbReference type="InterPro" id="IPR000731">
    <property type="entry name" value="SSD"/>
</dbReference>
<feature type="transmembrane region" description="Helical" evidence="7">
    <location>
        <begin position="671"/>
        <end position="693"/>
    </location>
</feature>
<feature type="domain" description="SSD" evidence="8">
    <location>
        <begin position="636"/>
        <end position="795"/>
    </location>
</feature>
<feature type="transmembrane region" description="Helical" evidence="7">
    <location>
        <begin position="390"/>
        <end position="417"/>
    </location>
</feature>
<evidence type="ECO:0000313" key="9">
    <source>
        <dbReference type="EMBL" id="MER2493464.1"/>
    </source>
</evidence>
<dbReference type="PRINTS" id="PR00702">
    <property type="entry name" value="ACRIFLAVINRP"/>
</dbReference>
<gene>
    <name evidence="9" type="ORF">ABS311_16420</name>
</gene>
<evidence type="ECO:0000256" key="3">
    <source>
        <dbReference type="ARBA" id="ARBA00022692"/>
    </source>
</evidence>
<dbReference type="PROSITE" id="PS50156">
    <property type="entry name" value="SSD"/>
    <property type="match status" value="2"/>
</dbReference>
<reference evidence="9 10" key="1">
    <citation type="submission" date="2024-06" db="EMBL/GenBank/DDBJ databases">
        <authorList>
            <person name="Chen R.Y."/>
        </authorList>
    </citation>
    <scope>NUCLEOTIDE SEQUENCE [LARGE SCALE GENOMIC DNA]</scope>
    <source>
        <strain evidence="9 10">D2</strain>
    </source>
</reference>
<feature type="transmembrane region" description="Helical" evidence="7">
    <location>
        <begin position="254"/>
        <end position="273"/>
    </location>
</feature>
<evidence type="ECO:0000256" key="4">
    <source>
        <dbReference type="ARBA" id="ARBA00022989"/>
    </source>
</evidence>
<evidence type="ECO:0000256" key="2">
    <source>
        <dbReference type="ARBA" id="ARBA00022475"/>
    </source>
</evidence>
<dbReference type="EMBL" id="JBELOE010000265">
    <property type="protein sequence ID" value="MER2493464.1"/>
    <property type="molecule type" value="Genomic_DNA"/>
</dbReference>
<protein>
    <submittedName>
        <fullName evidence="9">MMPL family transporter</fullName>
    </submittedName>
</protein>
<feature type="transmembrane region" description="Helical" evidence="7">
    <location>
        <begin position="306"/>
        <end position="328"/>
    </location>
</feature>
<feature type="domain" description="SSD" evidence="8">
    <location>
        <begin position="245"/>
        <end position="415"/>
    </location>
</feature>
<feature type="transmembrane region" description="Helical" evidence="7">
    <location>
        <begin position="699"/>
        <end position="718"/>
    </location>
</feature>
<comment type="subcellular location">
    <subcellularLocation>
        <location evidence="1">Cell membrane</location>
        <topology evidence="1">Multi-pass membrane protein</topology>
    </subcellularLocation>
</comment>
<evidence type="ECO:0000256" key="5">
    <source>
        <dbReference type="ARBA" id="ARBA00023136"/>
    </source>
</evidence>
<dbReference type="InterPro" id="IPR048634">
    <property type="entry name" value="SecD_SecF_C"/>
</dbReference>
<sequence length="799" mass="89754">MNKDTKMRALSWGICICFTILLAFLGWQAQYFEIDASADTLLVENNKHHIHTQIVDQKYATQEFILIAYKPKAQNIFEPASLQKILDISAQIKKIQRVKQVRSIVNVPIFTQANGISADVNSLTWENQQYDAQTLKLSLNSHPLYEGLLINEAQDALSMQVVFNTPEKLSKLQQQSVEIKKHRLDRELNTQEKQKLEQLQAQIERINKLLDKKRIKEIEQIRAILKQFGQQDEFYLGGNNLLAYELINIIKSDLLIFGSAILSVVVFLLWYLFRQFNWVLLPVICCATSVLLTLGLLALFGLKVTVISANVIALQIILTLAMIIHIIVRYQEIVQREQASQQNFKHQTNQVVLVTETIKSKIKPCLFAGITTTIGFGTLILSSVQPVISFGWMMVLAMLVSFAVSLVFFPALLITFYSVKAHVEKHKLIENSMRGIAGLTQNSTRLLVVFTVLITLCIGIGSLKLTAENSFLNYFDESTDVRRELSYIDQQFGGSTSLDVIYKIPPSQIKENLILSAEAVQSVADIQDMLAQQSAMGNITSLADFTKIAQVVNGKPLTEYELTVLYRSLDKELRQDLFAAYFSKSDNEVRISTRIQDSKAGLDRGALLATIKQNLADLGISDEQYLLTGLFVLYQDILTKLVDSQITTLLVVYIAMALVLLLIFSSWKIALIALVPNIITTAIVMGIMGWFAIPLDLMTMTIATVAMGISMDDTIHYVHRYLQELKEHNDGNVIEATNLSVGYALVYTTTIIIMGFGMLVFSNFVPSMLFGLLTGIAMFVALITDITILPVMLTKFIRK</sequence>
<accession>A0ABV1RKM4</accession>
<feature type="transmembrane region" description="Helical" evidence="7">
    <location>
        <begin position="280"/>
        <end position="300"/>
    </location>
</feature>
<dbReference type="InterPro" id="IPR050545">
    <property type="entry name" value="Mycobact_MmpL"/>
</dbReference>
<feature type="transmembrane region" description="Helical" evidence="7">
    <location>
        <begin position="646"/>
        <end position="664"/>
    </location>
</feature>
<feature type="transmembrane region" description="Helical" evidence="7">
    <location>
        <begin position="768"/>
        <end position="793"/>
    </location>
</feature>
<evidence type="ECO:0000256" key="1">
    <source>
        <dbReference type="ARBA" id="ARBA00004651"/>
    </source>
</evidence>
<evidence type="ECO:0000313" key="10">
    <source>
        <dbReference type="Proteomes" id="UP001467690"/>
    </source>
</evidence>
<feature type="transmembrane region" description="Helical" evidence="7">
    <location>
        <begin position="739"/>
        <end position="762"/>
    </location>
</feature>
<organism evidence="9 10">
    <name type="scientific">Catenovulum sediminis</name>
    <dbReference type="NCBI Taxonomy" id="1740262"/>
    <lineage>
        <taxon>Bacteria</taxon>
        <taxon>Pseudomonadati</taxon>
        <taxon>Pseudomonadota</taxon>
        <taxon>Gammaproteobacteria</taxon>
        <taxon>Alteromonadales</taxon>
        <taxon>Alteromonadaceae</taxon>
        <taxon>Catenovulum</taxon>
    </lineage>
</organism>
<feature type="transmembrane region" description="Helical" evidence="7">
    <location>
        <begin position="365"/>
        <end position="384"/>
    </location>
</feature>
<keyword evidence="4 7" id="KW-1133">Transmembrane helix</keyword>
<dbReference type="InterPro" id="IPR004869">
    <property type="entry name" value="MMPL_dom"/>
</dbReference>
<evidence type="ECO:0000256" key="6">
    <source>
        <dbReference type="SAM" id="Coils"/>
    </source>
</evidence>
<dbReference type="Proteomes" id="UP001467690">
    <property type="component" value="Unassembled WGS sequence"/>
</dbReference>
<dbReference type="PANTHER" id="PTHR33406:SF12">
    <property type="entry name" value="BLR2997 PROTEIN"/>
    <property type="match status" value="1"/>
</dbReference>
<keyword evidence="10" id="KW-1185">Reference proteome</keyword>
<proteinExistence type="predicted"/>
<keyword evidence="2" id="KW-1003">Cell membrane</keyword>
<name>A0ABV1RKM4_9ALTE</name>
<keyword evidence="3 7" id="KW-0812">Transmembrane</keyword>
<feature type="transmembrane region" description="Helical" evidence="7">
    <location>
        <begin position="9"/>
        <end position="27"/>
    </location>
</feature>
<comment type="caution">
    <text evidence="9">The sequence shown here is derived from an EMBL/GenBank/DDBJ whole genome shotgun (WGS) entry which is preliminary data.</text>
</comment>
<dbReference type="SUPFAM" id="SSF82866">
    <property type="entry name" value="Multidrug efflux transporter AcrB transmembrane domain"/>
    <property type="match status" value="2"/>
</dbReference>
<dbReference type="Gene3D" id="1.20.1640.10">
    <property type="entry name" value="Multidrug efflux transporter AcrB transmembrane domain"/>
    <property type="match status" value="2"/>
</dbReference>
<evidence type="ECO:0000259" key="8">
    <source>
        <dbReference type="PROSITE" id="PS50156"/>
    </source>
</evidence>
<dbReference type="Pfam" id="PF03176">
    <property type="entry name" value="MMPL"/>
    <property type="match status" value="1"/>
</dbReference>